<organism evidence="9 10">
    <name type="scientific">Glacieibacterium frigidum</name>
    <dbReference type="NCBI Taxonomy" id="2593303"/>
    <lineage>
        <taxon>Bacteria</taxon>
        <taxon>Pseudomonadati</taxon>
        <taxon>Pseudomonadota</taxon>
        <taxon>Alphaproteobacteria</taxon>
        <taxon>Sphingomonadales</taxon>
        <taxon>Sphingosinicellaceae</taxon>
        <taxon>Glacieibacterium</taxon>
    </lineage>
</organism>
<dbReference type="InterPro" id="IPR049331">
    <property type="entry name" value="Top1B_N_bact"/>
</dbReference>
<proteinExistence type="inferred from homology"/>
<dbReference type="GO" id="GO:0003917">
    <property type="term" value="F:DNA topoisomerase type I (single strand cut, ATP-independent) activity"/>
    <property type="evidence" value="ECO:0007669"/>
    <property type="project" value="UniProtKB-EC"/>
</dbReference>
<evidence type="ECO:0000256" key="6">
    <source>
        <dbReference type="ARBA" id="ARBA00023235"/>
    </source>
</evidence>
<dbReference type="GO" id="GO:0003677">
    <property type="term" value="F:DNA binding"/>
    <property type="evidence" value="ECO:0007669"/>
    <property type="project" value="UniProtKB-KW"/>
</dbReference>
<reference evidence="9 10" key="1">
    <citation type="submission" date="2019-07" db="EMBL/GenBank/DDBJ databases">
        <title>Novel species isolated from glacier.</title>
        <authorList>
            <person name="Liu Q."/>
            <person name="Xin Y.-H."/>
        </authorList>
    </citation>
    <scope>NUCLEOTIDE SEQUENCE [LARGE SCALE GENOMIC DNA]</scope>
    <source>
        <strain evidence="9 10">LB1R16</strain>
    </source>
</reference>
<keyword evidence="5" id="KW-0238">DNA-binding</keyword>
<dbReference type="Pfam" id="PF21338">
    <property type="entry name" value="Top1B_N_bact"/>
    <property type="match status" value="1"/>
</dbReference>
<evidence type="ECO:0000256" key="3">
    <source>
        <dbReference type="ARBA" id="ARBA00012891"/>
    </source>
</evidence>
<name>A0A552UH09_9SPHN</name>
<sequence>MLNYCDASEPGIVRKKRGAKWHFFMPDGTRITDVEEIARLNKLAVPPAYERVWYSPDPNGHLQAIGYDAKGRKQYRYHAAFREAREGHKYDRCVDFGSSLPLVRARVDADMALSGLPRDKVLAAIVRLLDQGHVRVGNEGYARENKSFGATTLRNRHGAVRGDTVKLDYRGKSGKQQRVAITDKALARIVRRCQDLPGQALFQYVGDDGEPHRIGSGEVNAYIQAAMGEGFSAKHFRTWGASVIAFETIVRTRSPLTLKAVLEPVAEALGNTPAISRKSYVHPKLIDLVNTGQAFELAGATLPRASKWLTGVERGLIGLLET</sequence>
<dbReference type="InterPro" id="IPR001631">
    <property type="entry name" value="TopoI"/>
</dbReference>
<evidence type="ECO:0000313" key="9">
    <source>
        <dbReference type="EMBL" id="TRW17505.1"/>
    </source>
</evidence>
<dbReference type="PROSITE" id="PS52038">
    <property type="entry name" value="TOPO_IB_2"/>
    <property type="match status" value="1"/>
</dbReference>
<keyword evidence="4" id="KW-0799">Topoisomerase</keyword>
<comment type="catalytic activity">
    <reaction evidence="1">
        <text>ATP-independent breakage of single-stranded DNA, followed by passage and rejoining.</text>
        <dbReference type="EC" id="5.6.2.1"/>
    </reaction>
</comment>
<dbReference type="SUPFAM" id="SSF55869">
    <property type="entry name" value="DNA topoisomerase I domain"/>
    <property type="match status" value="1"/>
</dbReference>
<evidence type="ECO:0000313" key="10">
    <source>
        <dbReference type="Proteomes" id="UP000317894"/>
    </source>
</evidence>
<dbReference type="SUPFAM" id="SSF56349">
    <property type="entry name" value="DNA breaking-rejoining enzymes"/>
    <property type="match status" value="1"/>
</dbReference>
<dbReference type="InterPro" id="IPR014711">
    <property type="entry name" value="TopoI_cat_a-hlx-sub_euk"/>
</dbReference>
<keyword evidence="6 9" id="KW-0413">Isomerase</keyword>
<accession>A0A552UH09</accession>
<feature type="domain" description="DNA topoisomerase IB N-terminal" evidence="8">
    <location>
        <begin position="20"/>
        <end position="68"/>
    </location>
</feature>
<evidence type="ECO:0000256" key="5">
    <source>
        <dbReference type="ARBA" id="ARBA00023125"/>
    </source>
</evidence>
<dbReference type="RefSeq" id="WP_143555050.1">
    <property type="nucleotide sequence ID" value="NZ_VJWA01000001.1"/>
</dbReference>
<dbReference type="InterPro" id="IPR035447">
    <property type="entry name" value="DNA_topo_I_N_sf"/>
</dbReference>
<dbReference type="Proteomes" id="UP000317894">
    <property type="component" value="Unassembled WGS sequence"/>
</dbReference>
<dbReference type="EC" id="5.6.2.1" evidence="3"/>
<dbReference type="Pfam" id="PF01028">
    <property type="entry name" value="Topoisom_I"/>
    <property type="match status" value="1"/>
</dbReference>
<evidence type="ECO:0000259" key="8">
    <source>
        <dbReference type="Pfam" id="PF21338"/>
    </source>
</evidence>
<evidence type="ECO:0000256" key="4">
    <source>
        <dbReference type="ARBA" id="ARBA00023029"/>
    </source>
</evidence>
<feature type="domain" description="DNA topoisomerase I catalytic core eukaryotic-type" evidence="7">
    <location>
        <begin position="80"/>
        <end position="252"/>
    </location>
</feature>
<protein>
    <recommendedName>
        <fullName evidence="3">DNA topoisomerase</fullName>
        <ecNumber evidence="3">5.6.2.1</ecNumber>
    </recommendedName>
</protein>
<keyword evidence="10" id="KW-1185">Reference proteome</keyword>
<dbReference type="AlphaFoldDB" id="A0A552UH09"/>
<dbReference type="InterPro" id="IPR011010">
    <property type="entry name" value="DNA_brk_join_enz"/>
</dbReference>
<dbReference type="Gene3D" id="1.10.132.120">
    <property type="match status" value="1"/>
</dbReference>
<dbReference type="PRINTS" id="PR00416">
    <property type="entry name" value="EUTPISMRASEI"/>
</dbReference>
<dbReference type="Gene3D" id="3.30.66.10">
    <property type="entry name" value="DNA topoisomerase I domain"/>
    <property type="match status" value="1"/>
</dbReference>
<evidence type="ECO:0000256" key="2">
    <source>
        <dbReference type="ARBA" id="ARBA00006645"/>
    </source>
</evidence>
<dbReference type="OrthoDB" id="9778962at2"/>
<comment type="caution">
    <text evidence="9">The sequence shown here is derived from an EMBL/GenBank/DDBJ whole genome shotgun (WGS) entry which is preliminary data.</text>
</comment>
<comment type="similarity">
    <text evidence="2">Belongs to the type IB topoisomerase family.</text>
</comment>
<dbReference type="InterPro" id="IPR013500">
    <property type="entry name" value="TopoI_cat_euk"/>
</dbReference>
<evidence type="ECO:0000256" key="1">
    <source>
        <dbReference type="ARBA" id="ARBA00000213"/>
    </source>
</evidence>
<dbReference type="Gene3D" id="3.90.15.10">
    <property type="entry name" value="Topoisomerase I, Chain A, domain 3"/>
    <property type="match status" value="1"/>
</dbReference>
<gene>
    <name evidence="9" type="ORF">FMM06_04925</name>
</gene>
<evidence type="ECO:0000259" key="7">
    <source>
        <dbReference type="Pfam" id="PF01028"/>
    </source>
</evidence>
<dbReference type="GO" id="GO:0006265">
    <property type="term" value="P:DNA topological change"/>
    <property type="evidence" value="ECO:0007669"/>
    <property type="project" value="InterPro"/>
</dbReference>
<dbReference type="EMBL" id="VJWA01000001">
    <property type="protein sequence ID" value="TRW17505.1"/>
    <property type="molecule type" value="Genomic_DNA"/>
</dbReference>